<dbReference type="PANTHER" id="PTHR33923:SF3">
    <property type="entry name" value="CALMODULIN BINDING PROTEIN PICBP"/>
    <property type="match status" value="1"/>
</dbReference>
<feature type="region of interest" description="Disordered" evidence="1">
    <location>
        <begin position="374"/>
        <end position="407"/>
    </location>
</feature>
<feature type="compositionally biased region" description="Low complexity" evidence="1">
    <location>
        <begin position="147"/>
        <end position="156"/>
    </location>
</feature>
<dbReference type="STRING" id="4155.A0A022PSB3"/>
<feature type="compositionally biased region" description="Low complexity" evidence="1">
    <location>
        <begin position="71"/>
        <end position="90"/>
    </location>
</feature>
<evidence type="ECO:0000313" key="3">
    <source>
        <dbReference type="EMBL" id="EYU18661.1"/>
    </source>
</evidence>
<organism evidence="3 4">
    <name type="scientific">Erythranthe guttata</name>
    <name type="common">Yellow monkey flower</name>
    <name type="synonym">Mimulus guttatus</name>
    <dbReference type="NCBI Taxonomy" id="4155"/>
    <lineage>
        <taxon>Eukaryota</taxon>
        <taxon>Viridiplantae</taxon>
        <taxon>Streptophyta</taxon>
        <taxon>Embryophyta</taxon>
        <taxon>Tracheophyta</taxon>
        <taxon>Spermatophyta</taxon>
        <taxon>Magnoliopsida</taxon>
        <taxon>eudicotyledons</taxon>
        <taxon>Gunneridae</taxon>
        <taxon>Pentapetalae</taxon>
        <taxon>asterids</taxon>
        <taxon>lamiids</taxon>
        <taxon>Lamiales</taxon>
        <taxon>Phrymaceae</taxon>
        <taxon>Erythranthe</taxon>
    </lineage>
</organism>
<dbReference type="InterPro" id="IPR012417">
    <property type="entry name" value="CaM-bd_dom_pln"/>
</dbReference>
<feature type="non-terminal residue" evidence="3">
    <location>
        <position position="780"/>
    </location>
</feature>
<feature type="compositionally biased region" description="Polar residues" evidence="1">
    <location>
        <begin position="91"/>
        <end position="112"/>
    </location>
</feature>
<feature type="compositionally biased region" description="Polar residues" evidence="1">
    <location>
        <begin position="439"/>
        <end position="449"/>
    </location>
</feature>
<feature type="compositionally biased region" description="Basic and acidic residues" evidence="1">
    <location>
        <begin position="15"/>
        <end position="24"/>
    </location>
</feature>
<feature type="compositionally biased region" description="Basic and acidic residues" evidence="1">
    <location>
        <begin position="450"/>
        <end position="471"/>
    </location>
</feature>
<evidence type="ECO:0000256" key="1">
    <source>
        <dbReference type="SAM" id="MobiDB-lite"/>
    </source>
</evidence>
<evidence type="ECO:0000259" key="2">
    <source>
        <dbReference type="SMART" id="SM01054"/>
    </source>
</evidence>
<dbReference type="Proteomes" id="UP000030748">
    <property type="component" value="Unassembled WGS sequence"/>
</dbReference>
<dbReference type="eggNOG" id="ENOG502QV73">
    <property type="taxonomic scope" value="Eukaryota"/>
</dbReference>
<protein>
    <recommendedName>
        <fullName evidence="2">Calmodulin-binding domain-containing protein</fullName>
    </recommendedName>
</protein>
<feature type="region of interest" description="Disordered" evidence="1">
    <location>
        <begin position="1"/>
        <end position="156"/>
    </location>
</feature>
<reference evidence="3 4" key="1">
    <citation type="journal article" date="2013" name="Proc. Natl. Acad. Sci. U.S.A.">
        <title>Fine-scale variation in meiotic recombination in Mimulus inferred from population shotgun sequencing.</title>
        <authorList>
            <person name="Hellsten U."/>
            <person name="Wright K.M."/>
            <person name="Jenkins J."/>
            <person name="Shu S."/>
            <person name="Yuan Y."/>
            <person name="Wessler S.R."/>
            <person name="Schmutz J."/>
            <person name="Willis J.H."/>
            <person name="Rokhsar D.S."/>
        </authorList>
    </citation>
    <scope>NUCLEOTIDE SEQUENCE [LARGE SCALE GENOMIC DNA]</scope>
    <source>
        <strain evidence="4">cv. DUN x IM62</strain>
    </source>
</reference>
<feature type="domain" description="Calmodulin-binding" evidence="2">
    <location>
        <begin position="475"/>
        <end position="589"/>
    </location>
</feature>
<dbReference type="GO" id="GO:0005516">
    <property type="term" value="F:calmodulin binding"/>
    <property type="evidence" value="ECO:0007669"/>
    <property type="project" value="InterPro"/>
</dbReference>
<gene>
    <name evidence="3" type="ORF">MIMGU_mgv1a021260mg</name>
</gene>
<dbReference type="AlphaFoldDB" id="A0A022PSB3"/>
<feature type="region of interest" description="Disordered" evidence="1">
    <location>
        <begin position="526"/>
        <end position="547"/>
    </location>
</feature>
<feature type="compositionally biased region" description="Polar residues" evidence="1">
    <location>
        <begin position="310"/>
        <end position="320"/>
    </location>
</feature>
<name>A0A022PSB3_ERYGU</name>
<accession>A0A022PSB3</accession>
<feature type="compositionally biased region" description="Basic and acidic residues" evidence="1">
    <location>
        <begin position="536"/>
        <end position="547"/>
    </location>
</feature>
<proteinExistence type="predicted"/>
<dbReference type="Pfam" id="PF07839">
    <property type="entry name" value="CaM_binding"/>
    <property type="match status" value="2"/>
</dbReference>
<feature type="compositionally biased region" description="Basic residues" evidence="1">
    <location>
        <begin position="136"/>
        <end position="146"/>
    </location>
</feature>
<feature type="region of interest" description="Disordered" evidence="1">
    <location>
        <begin position="439"/>
        <end position="489"/>
    </location>
</feature>
<feature type="compositionally biased region" description="Basic residues" evidence="1">
    <location>
        <begin position="38"/>
        <end position="50"/>
    </location>
</feature>
<feature type="domain" description="Calmodulin-binding" evidence="2">
    <location>
        <begin position="662"/>
        <end position="777"/>
    </location>
</feature>
<evidence type="ECO:0000313" key="4">
    <source>
        <dbReference type="Proteomes" id="UP000030748"/>
    </source>
</evidence>
<keyword evidence="4" id="KW-1185">Reference proteome</keyword>
<dbReference type="EMBL" id="KI632325">
    <property type="protein sequence ID" value="EYU18661.1"/>
    <property type="molecule type" value="Genomic_DNA"/>
</dbReference>
<sequence>MESSNSSPNYMRATSRFDPKKEYSPEEESDCDEMKSINKIKHTTNNKKPMKNFGSVKSFRRRVPKSRIPQSPSHSSTVSDFDSSESSSSSPNYLKATSSSKGKNTSFQTSPLRVSDSPKPKPKTLSRTSSRNVRVLIKKASFKPKRSPLSSSDRSNVVSVDRATHSSILKDSTKFPKLVEDVHSERAESEEVSRVKICRYQHCSLHGHCHGDHENAVPPLKKFVMKGKRLLLQNRGIKNSERKCKFKTRDFLKLHLAKYRFPRECSCSIINVNNNEKPPNEVIITNEESNTDCRKTPVKVDEATEEKSVFSYSQTSSDNNSGEEVESIAESNPIRVPKINEDVVEGVKENQERGSKLVFSKPRHVSMWHLIHQHMSSSSSSPENKLSENDDSLPAMESADSDVGPTENAELEIEVRKLFAIKLVRQAIEKILLPEIQDQSSDDMSVTSEDTPRSEPVEENQNKEFDADKGEMSVQSNPKEESVVTDDVRKSEKKAPKHWSNLKKWILLQRFIRALEKVKTFNPKKPKILPLNPDPESEKVNLRRQTVDQRKNSEEWMLDYAIRQAVSELAPTQKRKVALLVRAFETVVPSEEEYSPVQSRTSKLKEYFSEGNERNELLDGSDDDASDELSPAAAANDLRNGLTKSDALKLVKEAVDEILLPEDSSNIQKSDAIVSGQAEEVPKAKNWRKLKKLMLLKRSIRALEKGRIVKPQPVHHHPSTVDIEAEKIDLRRQMSDERKKAEEWMIDYAVRNIVTKLTPARKRRVSMLVEAFEAVVPLPE</sequence>
<dbReference type="SMART" id="SM01054">
    <property type="entry name" value="CaM_binding"/>
    <property type="match status" value="2"/>
</dbReference>
<dbReference type="PANTHER" id="PTHR33923">
    <property type="entry name" value="CALMODULIN-BINDING PROTEIN-RELATED"/>
    <property type="match status" value="1"/>
</dbReference>
<feature type="compositionally biased region" description="Basic and acidic residues" evidence="1">
    <location>
        <begin position="478"/>
        <end position="489"/>
    </location>
</feature>
<feature type="region of interest" description="Disordered" evidence="1">
    <location>
        <begin position="304"/>
        <end position="331"/>
    </location>
</feature>
<dbReference type="InterPro" id="IPR044681">
    <property type="entry name" value="PICBP-like"/>
</dbReference>